<comment type="caution">
    <text evidence="1">The sequence shown here is derived from an EMBL/GenBank/DDBJ whole genome shotgun (WGS) entry which is preliminary data.</text>
</comment>
<dbReference type="InterPro" id="IPR036237">
    <property type="entry name" value="Xyl_isomerase-like_sf"/>
</dbReference>
<name>K1XIZ5_9BACT</name>
<dbReference type="EMBL" id="AMFJ01034086">
    <property type="protein sequence ID" value="EKD30335.1"/>
    <property type="molecule type" value="Genomic_DNA"/>
</dbReference>
<dbReference type="GO" id="GO:0016853">
    <property type="term" value="F:isomerase activity"/>
    <property type="evidence" value="ECO:0007669"/>
    <property type="project" value="UniProtKB-KW"/>
</dbReference>
<dbReference type="SUPFAM" id="SSF51658">
    <property type="entry name" value="Xylose isomerase-like"/>
    <property type="match status" value="1"/>
</dbReference>
<gene>
    <name evidence="1" type="ORF">ACD_78C00086G0003</name>
</gene>
<organism evidence="1">
    <name type="scientific">uncultured bacterium</name>
    <name type="common">gcode 4</name>
    <dbReference type="NCBI Taxonomy" id="1234023"/>
    <lineage>
        <taxon>Bacteria</taxon>
        <taxon>environmental samples</taxon>
    </lineage>
</organism>
<proteinExistence type="predicted"/>
<sequence>MLLLSTSSLHGYGLHKIFSFAREAHYDGICLDLNPLDFDTENAPYVATLSKEFDIPVVSITAYERRITTKMVDKIIEMAKLLKSKTINFYPPHRLDKDGEWFSEYLPKVQQRHKDLDITVMNIEPKTFLFLIPEYKDATLPLIKKITGKTSLHVSHVDPESGTDLIKTFSLLGNSIHNVYLSDKTGNKEELLPGKGDMPLESLLIKLADGGYKGDFTLKVVSRELWAGDDAMVLKKLEEAKEYFLKHFAKK</sequence>
<accession>K1XIZ5</accession>
<dbReference type="Gene3D" id="3.20.20.150">
    <property type="entry name" value="Divalent-metal-dependent TIM barrel enzymes"/>
    <property type="match status" value="1"/>
</dbReference>
<protein>
    <submittedName>
        <fullName evidence="1">Xylose isomerase protein</fullName>
    </submittedName>
</protein>
<reference evidence="1" key="1">
    <citation type="journal article" date="2012" name="Science">
        <title>Fermentation, hydrogen, and sulfur metabolism in multiple uncultivated bacterial phyla.</title>
        <authorList>
            <person name="Wrighton K.C."/>
            <person name="Thomas B.C."/>
            <person name="Sharon I."/>
            <person name="Miller C.S."/>
            <person name="Castelle C.J."/>
            <person name="VerBerkmoes N.C."/>
            <person name="Wilkins M.J."/>
            <person name="Hettich R.L."/>
            <person name="Lipton M.S."/>
            <person name="Williams K.H."/>
            <person name="Long P.E."/>
            <person name="Banfield J.F."/>
        </authorList>
    </citation>
    <scope>NUCLEOTIDE SEQUENCE [LARGE SCALE GENOMIC DNA]</scope>
</reference>
<keyword evidence="1" id="KW-0413">Isomerase</keyword>
<evidence type="ECO:0000313" key="1">
    <source>
        <dbReference type="EMBL" id="EKD30335.1"/>
    </source>
</evidence>
<dbReference type="AlphaFoldDB" id="K1XIZ5"/>